<organism evidence="1 2">
    <name type="scientific">Gulo gulo</name>
    <name type="common">Wolverine</name>
    <name type="synonym">Gluton</name>
    <dbReference type="NCBI Taxonomy" id="48420"/>
    <lineage>
        <taxon>Eukaryota</taxon>
        <taxon>Metazoa</taxon>
        <taxon>Chordata</taxon>
        <taxon>Craniata</taxon>
        <taxon>Vertebrata</taxon>
        <taxon>Euteleostomi</taxon>
        <taxon>Mammalia</taxon>
        <taxon>Eutheria</taxon>
        <taxon>Laurasiatheria</taxon>
        <taxon>Carnivora</taxon>
        <taxon>Caniformia</taxon>
        <taxon>Musteloidea</taxon>
        <taxon>Mustelidae</taxon>
        <taxon>Guloninae</taxon>
        <taxon>Gulo</taxon>
    </lineage>
</organism>
<protein>
    <submittedName>
        <fullName evidence="1">Uncharacterized protein</fullName>
    </submittedName>
</protein>
<gene>
    <name evidence="1" type="ORF">BN2614_LOCUS5</name>
</gene>
<evidence type="ECO:0000313" key="2">
    <source>
        <dbReference type="Proteomes" id="UP000269945"/>
    </source>
</evidence>
<reference evidence="1 2" key="1">
    <citation type="submission" date="2018-10" db="EMBL/GenBank/DDBJ databases">
        <authorList>
            <person name="Ekblom R."/>
            <person name="Jareborg N."/>
        </authorList>
    </citation>
    <scope>NUCLEOTIDE SEQUENCE [LARGE SCALE GENOMIC DNA]</scope>
    <source>
        <tissue evidence="1">Muscle</tissue>
    </source>
</reference>
<comment type="caution">
    <text evidence="1">The sequence shown here is derived from an EMBL/GenBank/DDBJ whole genome shotgun (WGS) entry which is preliminary data.</text>
</comment>
<proteinExistence type="predicted"/>
<feature type="non-terminal residue" evidence="1">
    <location>
        <position position="72"/>
    </location>
</feature>
<sequence length="72" mass="8656">MQMKASLSRYIRILLRLHLVHIERLVSEDPEKFPSLKEALENQYLFRFHAQYETAVNEDFHQVVTKKKLSLQ</sequence>
<name>A0A9X9LWW2_GULGU</name>
<accession>A0A9X9LWW2</accession>
<dbReference type="AlphaFoldDB" id="A0A9X9LWW2"/>
<evidence type="ECO:0000313" key="1">
    <source>
        <dbReference type="EMBL" id="VCW98343.1"/>
    </source>
</evidence>
<dbReference type="EMBL" id="CYRY02025237">
    <property type="protein sequence ID" value="VCW98343.1"/>
    <property type="molecule type" value="Genomic_DNA"/>
</dbReference>
<keyword evidence="2" id="KW-1185">Reference proteome</keyword>
<dbReference type="Proteomes" id="UP000269945">
    <property type="component" value="Unassembled WGS sequence"/>
</dbReference>